<dbReference type="Proteomes" id="UP001642464">
    <property type="component" value="Unassembled WGS sequence"/>
</dbReference>
<organism evidence="1 2">
    <name type="scientific">Durusdinium trenchii</name>
    <dbReference type="NCBI Taxonomy" id="1381693"/>
    <lineage>
        <taxon>Eukaryota</taxon>
        <taxon>Sar</taxon>
        <taxon>Alveolata</taxon>
        <taxon>Dinophyceae</taxon>
        <taxon>Suessiales</taxon>
        <taxon>Symbiodiniaceae</taxon>
        <taxon>Durusdinium</taxon>
    </lineage>
</organism>
<gene>
    <name evidence="1" type="ORF">SCF082_LOCUS281</name>
</gene>
<proteinExistence type="predicted"/>
<evidence type="ECO:0000313" key="1">
    <source>
        <dbReference type="EMBL" id="CAK8985794.1"/>
    </source>
</evidence>
<dbReference type="EMBL" id="CAXAMM010000070">
    <property type="protein sequence ID" value="CAK8985794.1"/>
    <property type="molecule type" value="Genomic_DNA"/>
</dbReference>
<accession>A0ABP0H935</accession>
<sequence length="519" mass="57820">MVRSRLTCTTNSWREKLGLPRKGKPLGGKIPITLQKELDMLMMEMSMGSSSVSVRKEMVTAEAVVASSVVSWDKIIQMSVDAWQNLAKSVFESSWVVTGYFEPEHFQQFHGTAAVPTAQAAKTVLDPTGLLAGGSTTLSPTPQFCTQFEWQLQDESGDGWNALPYEIAHGVVRTLAEHAYNFRLAKNDYKAILEGDPGATSVKAKKQKEILSKLERTDHFLVFNRRTGELATTEWVKKYLTANPATGKPQMKNEKSTAKPWVMTLRIVINQALVEVSLRPYEAADFRAVRCYDIQNGLPQKQLTTITQGYQHLHLRPGDDGEESEQETWTLWAGVDFSNDDDGESLPGDEQGLEGRTMVQGEPDPAPAPKAGCDKEPTLPGERYRPEPNHSAEPGIPPLEECSFMVCHDDGKSSPAEEPAEFRSRPSYVLLRDEGLTELPPVKGAGIYYHNSTSQWHAIFGCASEKHRAPTHGENIRSERKAILLALIAMWEWYCTTTENKTHHKYLAVLSKALSETPF</sequence>
<keyword evidence="2" id="KW-1185">Reference proteome</keyword>
<reference evidence="1 2" key="1">
    <citation type="submission" date="2024-02" db="EMBL/GenBank/DDBJ databases">
        <authorList>
            <person name="Chen Y."/>
            <person name="Shah S."/>
            <person name="Dougan E. K."/>
            <person name="Thang M."/>
            <person name="Chan C."/>
        </authorList>
    </citation>
    <scope>NUCLEOTIDE SEQUENCE [LARGE SCALE GENOMIC DNA]</scope>
</reference>
<evidence type="ECO:0000313" key="2">
    <source>
        <dbReference type="Proteomes" id="UP001642464"/>
    </source>
</evidence>
<protein>
    <submittedName>
        <fullName evidence="1">Uncharacterized protein</fullName>
    </submittedName>
</protein>
<comment type="caution">
    <text evidence="1">The sequence shown here is derived from an EMBL/GenBank/DDBJ whole genome shotgun (WGS) entry which is preliminary data.</text>
</comment>
<name>A0ABP0H935_9DINO</name>